<accession>A0A0F9GEL7</accession>
<reference evidence="1" key="1">
    <citation type="journal article" date="2015" name="Nature">
        <title>Complex archaea that bridge the gap between prokaryotes and eukaryotes.</title>
        <authorList>
            <person name="Spang A."/>
            <person name="Saw J.H."/>
            <person name="Jorgensen S.L."/>
            <person name="Zaremba-Niedzwiedzka K."/>
            <person name="Martijn J."/>
            <person name="Lind A.E."/>
            <person name="van Eijk R."/>
            <person name="Schleper C."/>
            <person name="Guy L."/>
            <person name="Ettema T.J."/>
        </authorList>
    </citation>
    <scope>NUCLEOTIDE SEQUENCE</scope>
</reference>
<dbReference type="AlphaFoldDB" id="A0A0F9GEL7"/>
<name>A0A0F9GEL7_9ZZZZ</name>
<proteinExistence type="predicted"/>
<dbReference type="EMBL" id="LAZR01020406">
    <property type="protein sequence ID" value="KKL88981.1"/>
    <property type="molecule type" value="Genomic_DNA"/>
</dbReference>
<organism evidence="1">
    <name type="scientific">marine sediment metagenome</name>
    <dbReference type="NCBI Taxonomy" id="412755"/>
    <lineage>
        <taxon>unclassified sequences</taxon>
        <taxon>metagenomes</taxon>
        <taxon>ecological metagenomes</taxon>
    </lineage>
</organism>
<gene>
    <name evidence="1" type="ORF">LCGC14_1919260</name>
</gene>
<protein>
    <submittedName>
        <fullName evidence="1">Uncharacterized protein</fullName>
    </submittedName>
</protein>
<evidence type="ECO:0000313" key="1">
    <source>
        <dbReference type="EMBL" id="KKL88981.1"/>
    </source>
</evidence>
<sequence>MATPILIHMRKVLEEHTLPLADMNAGMIEALWLIWMIKEVEDKYRKNGTIE</sequence>
<comment type="caution">
    <text evidence="1">The sequence shown here is derived from an EMBL/GenBank/DDBJ whole genome shotgun (WGS) entry which is preliminary data.</text>
</comment>